<dbReference type="Gene3D" id="3.40.50.1820">
    <property type="entry name" value="alpha/beta hydrolase"/>
    <property type="match status" value="1"/>
</dbReference>
<dbReference type="SUPFAM" id="SSF53474">
    <property type="entry name" value="alpha/beta-Hydrolases"/>
    <property type="match status" value="1"/>
</dbReference>
<evidence type="ECO:0000259" key="2">
    <source>
        <dbReference type="Pfam" id="PF00561"/>
    </source>
</evidence>
<dbReference type="InterPro" id="IPR029058">
    <property type="entry name" value="AB_hydrolase_fold"/>
</dbReference>
<protein>
    <submittedName>
        <fullName evidence="3">Alpha/beta hydrolase</fullName>
    </submittedName>
</protein>
<reference evidence="3" key="1">
    <citation type="submission" date="2022-10" db="EMBL/GenBank/DDBJ databases">
        <authorList>
            <person name="Yue Y."/>
        </authorList>
    </citation>
    <scope>NUCLEOTIDE SEQUENCE</scope>
    <source>
        <strain evidence="3">Z654</strain>
    </source>
</reference>
<dbReference type="PANTHER" id="PTHR43798:SF31">
    <property type="entry name" value="AB HYDROLASE SUPERFAMILY PROTEIN YCLE"/>
    <property type="match status" value="1"/>
</dbReference>
<dbReference type="Proteomes" id="UP001208041">
    <property type="component" value="Unassembled WGS sequence"/>
</dbReference>
<keyword evidence="4" id="KW-1185">Reference proteome</keyword>
<gene>
    <name evidence="3" type="ORF">OH136_14995</name>
</gene>
<proteinExistence type="predicted"/>
<dbReference type="RefSeq" id="WP_263954824.1">
    <property type="nucleotide sequence ID" value="NZ_JAOYFC010000004.1"/>
</dbReference>
<dbReference type="GO" id="GO:0016020">
    <property type="term" value="C:membrane"/>
    <property type="evidence" value="ECO:0007669"/>
    <property type="project" value="TreeGrafter"/>
</dbReference>
<feature type="domain" description="AB hydrolase-1" evidence="2">
    <location>
        <begin position="58"/>
        <end position="290"/>
    </location>
</feature>
<dbReference type="InterPro" id="IPR050266">
    <property type="entry name" value="AB_hydrolase_sf"/>
</dbReference>
<dbReference type="InterPro" id="IPR000073">
    <property type="entry name" value="AB_hydrolase_1"/>
</dbReference>
<accession>A0AAE3LRS2</accession>
<dbReference type="Pfam" id="PF00561">
    <property type="entry name" value="Abhydrolase_1"/>
    <property type="match status" value="1"/>
</dbReference>
<name>A0AAE3LRS2_9RHOB</name>
<dbReference type="AlphaFoldDB" id="A0AAE3LRS2"/>
<evidence type="ECO:0000256" key="1">
    <source>
        <dbReference type="ARBA" id="ARBA00022801"/>
    </source>
</evidence>
<evidence type="ECO:0000313" key="4">
    <source>
        <dbReference type="Proteomes" id="UP001208041"/>
    </source>
</evidence>
<dbReference type="PRINTS" id="PR00111">
    <property type="entry name" value="ABHYDROLASE"/>
</dbReference>
<dbReference type="EMBL" id="JAOYFC010000004">
    <property type="protein sequence ID" value="MCV6825867.1"/>
    <property type="molecule type" value="Genomic_DNA"/>
</dbReference>
<comment type="caution">
    <text evidence="3">The sequence shown here is derived from an EMBL/GenBank/DDBJ whole genome shotgun (WGS) entry which is preliminary data.</text>
</comment>
<dbReference type="PANTHER" id="PTHR43798">
    <property type="entry name" value="MONOACYLGLYCEROL LIPASE"/>
    <property type="match status" value="1"/>
</dbReference>
<keyword evidence="1 3" id="KW-0378">Hydrolase</keyword>
<evidence type="ECO:0000313" key="3">
    <source>
        <dbReference type="EMBL" id="MCV6825867.1"/>
    </source>
</evidence>
<sequence length="308" mass="34122">MVFAVFLLIVVLITVPIVLERQRQPITRAMRAEAPGRFATLSNGVTHYQWAGTSSGRHVVCIHGLTTPAFVWTALVKAFALMGFRVLTYDLYGRGFSARPEGEQNAEFFRTQLRELIEDQKVDDDVILVGYSMGGMIATDYAANFPDKVERIILVASAGLGQRIKPLVRLMIHIPVVGDGLMYTFGGVLFGNFEAPLAAAQEAKPELKPWNLPRAQGQGYLPAVLSSYRHMLSQDQLDLHRKIAEHKVPVLAIWAEDDSTIPLSAMGRLAEVNREARQDVIADAGHGLPYTNSKDIVPIVQEYLRNVV</sequence>
<dbReference type="GO" id="GO:0016787">
    <property type="term" value="F:hydrolase activity"/>
    <property type="evidence" value="ECO:0007669"/>
    <property type="project" value="UniProtKB-KW"/>
</dbReference>
<organism evidence="3 4">
    <name type="scientific">Halocynthiibacter halioticoli</name>
    <dbReference type="NCBI Taxonomy" id="2986804"/>
    <lineage>
        <taxon>Bacteria</taxon>
        <taxon>Pseudomonadati</taxon>
        <taxon>Pseudomonadota</taxon>
        <taxon>Alphaproteobacteria</taxon>
        <taxon>Rhodobacterales</taxon>
        <taxon>Paracoccaceae</taxon>
        <taxon>Halocynthiibacter</taxon>
    </lineage>
</organism>